<dbReference type="InterPro" id="IPR038872">
    <property type="entry name" value="Put_GTT3"/>
</dbReference>
<evidence type="ECO:0000256" key="1">
    <source>
        <dbReference type="SAM" id="Phobius"/>
    </source>
</evidence>
<reference evidence="2" key="1">
    <citation type="journal article" date="2020" name="Stud. Mycol.">
        <title>101 Dothideomycetes genomes: a test case for predicting lifestyles and emergence of pathogens.</title>
        <authorList>
            <person name="Haridas S."/>
            <person name="Albert R."/>
            <person name="Binder M."/>
            <person name="Bloem J."/>
            <person name="Labutti K."/>
            <person name="Salamov A."/>
            <person name="Andreopoulos B."/>
            <person name="Baker S."/>
            <person name="Barry K."/>
            <person name="Bills G."/>
            <person name="Bluhm B."/>
            <person name="Cannon C."/>
            <person name="Castanera R."/>
            <person name="Culley D."/>
            <person name="Daum C."/>
            <person name="Ezra D."/>
            <person name="Gonzalez J."/>
            <person name="Henrissat B."/>
            <person name="Kuo A."/>
            <person name="Liang C."/>
            <person name="Lipzen A."/>
            <person name="Lutzoni F."/>
            <person name="Magnuson J."/>
            <person name="Mondo S."/>
            <person name="Nolan M."/>
            <person name="Ohm R."/>
            <person name="Pangilinan J."/>
            <person name="Park H.-J."/>
            <person name="Ramirez L."/>
            <person name="Alfaro M."/>
            <person name="Sun H."/>
            <person name="Tritt A."/>
            <person name="Yoshinaga Y."/>
            <person name="Zwiers L.-H."/>
            <person name="Turgeon B."/>
            <person name="Goodwin S."/>
            <person name="Spatafora J."/>
            <person name="Crous P."/>
            <person name="Grigoriev I."/>
        </authorList>
    </citation>
    <scope>NUCLEOTIDE SEQUENCE</scope>
    <source>
        <strain evidence="2">ATCC 74209</strain>
    </source>
</reference>
<gene>
    <name evidence="2" type="ORF">GQ43DRAFT_373235</name>
</gene>
<proteinExistence type="predicted"/>
<sequence length="346" mass="38636">MTSSWLQRKRKGDLIALAQKTHLSDVDGLLKDDLVQTLQEHLEANGTRYGKLPEFSDFYKRSSPVKREPVSPDGVTIAVPKPRRRQTKVFETSPELYVASEPTPEKFKTIVTRTPRTVSNTVSRVAAQVDLPKVDLPASPAQVADLADQSFQAAKEKAEELWKRTYIEETIEIIRERASSVTAVECFVLLIEAAGLQWNTLKVEHAFNTPALFGLNTHHVRLPDYTKLLTSDFWAPATLWSLTSLFIPLLFSYFFNLTLRSNTKHKSSRGTYAADPLIFNITKAILQYSVYAAAQDLTAILHPSWGPFSWSTRANIARHAPGGYHGLQIGAAIGILVSIYDAALKK</sequence>
<dbReference type="EMBL" id="ML994010">
    <property type="protein sequence ID" value="KAF2200690.1"/>
    <property type="molecule type" value="Genomic_DNA"/>
</dbReference>
<dbReference type="AlphaFoldDB" id="A0A9P4MY99"/>
<dbReference type="OrthoDB" id="4034134at2759"/>
<name>A0A9P4MY99_9PLEO</name>
<dbReference type="Proteomes" id="UP000799536">
    <property type="component" value="Unassembled WGS sequence"/>
</dbReference>
<keyword evidence="1" id="KW-0472">Membrane</keyword>
<evidence type="ECO:0000313" key="2">
    <source>
        <dbReference type="EMBL" id="KAF2200690.1"/>
    </source>
</evidence>
<dbReference type="PANTHER" id="PTHR41807">
    <property type="entry name" value="GLUTATHIONE TRANSFERASE 3"/>
    <property type="match status" value="1"/>
</dbReference>
<keyword evidence="1" id="KW-1133">Transmembrane helix</keyword>
<accession>A0A9P4MY99</accession>
<protein>
    <submittedName>
        <fullName evidence="2">Uncharacterized protein</fullName>
    </submittedName>
</protein>
<evidence type="ECO:0000313" key="3">
    <source>
        <dbReference type="Proteomes" id="UP000799536"/>
    </source>
</evidence>
<dbReference type="GO" id="GO:0016020">
    <property type="term" value="C:membrane"/>
    <property type="evidence" value="ECO:0007669"/>
    <property type="project" value="TreeGrafter"/>
</dbReference>
<comment type="caution">
    <text evidence="2">The sequence shown here is derived from an EMBL/GenBank/DDBJ whole genome shotgun (WGS) entry which is preliminary data.</text>
</comment>
<feature type="transmembrane region" description="Helical" evidence="1">
    <location>
        <begin position="233"/>
        <end position="259"/>
    </location>
</feature>
<keyword evidence="1" id="KW-0812">Transmembrane</keyword>
<organism evidence="2 3">
    <name type="scientific">Delitschia confertaspora ATCC 74209</name>
    <dbReference type="NCBI Taxonomy" id="1513339"/>
    <lineage>
        <taxon>Eukaryota</taxon>
        <taxon>Fungi</taxon>
        <taxon>Dikarya</taxon>
        <taxon>Ascomycota</taxon>
        <taxon>Pezizomycotina</taxon>
        <taxon>Dothideomycetes</taxon>
        <taxon>Pleosporomycetidae</taxon>
        <taxon>Pleosporales</taxon>
        <taxon>Delitschiaceae</taxon>
        <taxon>Delitschia</taxon>
    </lineage>
</organism>
<dbReference type="PANTHER" id="PTHR41807:SF1">
    <property type="entry name" value="GLUTATHIONE TRANSFERASE 3"/>
    <property type="match status" value="1"/>
</dbReference>
<keyword evidence="3" id="KW-1185">Reference proteome</keyword>